<accession>A0A197JU95</accession>
<dbReference type="Pfam" id="PF13561">
    <property type="entry name" value="adh_short_C2"/>
    <property type="match status" value="1"/>
</dbReference>
<keyword evidence="2" id="KW-0521">NADP</keyword>
<keyword evidence="6" id="KW-1185">Reference proteome</keyword>
<dbReference type="SUPFAM" id="SSF51735">
    <property type="entry name" value="NAD(P)-binding Rossmann-fold domains"/>
    <property type="match status" value="1"/>
</dbReference>
<dbReference type="Gene3D" id="3.40.50.720">
    <property type="entry name" value="NAD(P)-binding Rossmann-like Domain"/>
    <property type="match status" value="1"/>
</dbReference>
<proteinExistence type="inferred from homology"/>
<organism evidence="5 6">
    <name type="scientific">Linnemannia elongata AG-77</name>
    <dbReference type="NCBI Taxonomy" id="1314771"/>
    <lineage>
        <taxon>Eukaryota</taxon>
        <taxon>Fungi</taxon>
        <taxon>Fungi incertae sedis</taxon>
        <taxon>Mucoromycota</taxon>
        <taxon>Mortierellomycotina</taxon>
        <taxon>Mortierellomycetes</taxon>
        <taxon>Mortierellales</taxon>
        <taxon>Mortierellaceae</taxon>
        <taxon>Linnemannia</taxon>
    </lineage>
</organism>
<dbReference type="OrthoDB" id="47007at2759"/>
<dbReference type="STRING" id="1314771.A0A197JU95"/>
<dbReference type="PROSITE" id="PS00061">
    <property type="entry name" value="ADH_SHORT"/>
    <property type="match status" value="1"/>
</dbReference>
<evidence type="ECO:0000256" key="1">
    <source>
        <dbReference type="ARBA" id="ARBA00006484"/>
    </source>
</evidence>
<evidence type="ECO:0000256" key="2">
    <source>
        <dbReference type="ARBA" id="ARBA00022857"/>
    </source>
</evidence>
<protein>
    <submittedName>
        <fullName evidence="5">Carbonyl reductase family member 4-like protein</fullName>
    </submittedName>
</protein>
<dbReference type="InterPro" id="IPR020904">
    <property type="entry name" value="Sc_DH/Rdtase_CS"/>
</dbReference>
<evidence type="ECO:0000313" key="6">
    <source>
        <dbReference type="Proteomes" id="UP000078512"/>
    </source>
</evidence>
<dbReference type="EMBL" id="KV442052">
    <property type="protein sequence ID" value="OAQ28006.1"/>
    <property type="molecule type" value="Genomic_DNA"/>
</dbReference>
<dbReference type="PANTHER" id="PTHR42760">
    <property type="entry name" value="SHORT-CHAIN DEHYDROGENASES/REDUCTASES FAMILY MEMBER"/>
    <property type="match status" value="1"/>
</dbReference>
<evidence type="ECO:0000313" key="5">
    <source>
        <dbReference type="EMBL" id="OAQ28006.1"/>
    </source>
</evidence>
<dbReference type="AlphaFoldDB" id="A0A197JU95"/>
<dbReference type="PRINTS" id="PR00080">
    <property type="entry name" value="SDRFAMILY"/>
</dbReference>
<dbReference type="PRINTS" id="PR00081">
    <property type="entry name" value="GDHRDH"/>
</dbReference>
<evidence type="ECO:0000259" key="4">
    <source>
        <dbReference type="SMART" id="SM00822"/>
    </source>
</evidence>
<comment type="similarity">
    <text evidence="1">Belongs to the short-chain dehydrogenases/reductases (SDR) family.</text>
</comment>
<dbReference type="GO" id="GO:0048038">
    <property type="term" value="F:quinone binding"/>
    <property type="evidence" value="ECO:0007669"/>
    <property type="project" value="TreeGrafter"/>
</dbReference>
<keyword evidence="3" id="KW-0560">Oxidoreductase</keyword>
<dbReference type="Proteomes" id="UP000078512">
    <property type="component" value="Unassembled WGS sequence"/>
</dbReference>
<feature type="domain" description="Ketoreductase" evidence="4">
    <location>
        <begin position="22"/>
        <end position="211"/>
    </location>
</feature>
<sequence length="265" mass="28282">MLSSFRRAYSTAVHEAQPLANTLTLIPGGTRGIGLATAKLFARNGSRVVVLGRDQERIKHVLEKELAPIHGNSSSVEHLGFQCDVSNLEDIERTIKELGKVAPVDYMINSAGIARDSLLIAHASQDIENVISTNLMGTIWLNKAVVKGMMRRKRGSIINISSVVGLQGNIGQSVYSASKSAIIGFSKSLSKEVGSRNITVNVIAPGYIDTDMTSSIPEDRKKAIVARTSLGRLGQADDVAEAALFLAQAKFITGQVLVVDGGLSL</sequence>
<dbReference type="GO" id="GO:0006633">
    <property type="term" value="P:fatty acid biosynthetic process"/>
    <property type="evidence" value="ECO:0007669"/>
    <property type="project" value="TreeGrafter"/>
</dbReference>
<dbReference type="FunFam" id="3.40.50.720:FF:000173">
    <property type="entry name" value="3-oxoacyl-[acyl-carrier protein] reductase"/>
    <property type="match status" value="1"/>
</dbReference>
<name>A0A197JU95_9FUNG</name>
<gene>
    <name evidence="5" type="ORF">K457DRAFT_156564</name>
</gene>
<dbReference type="GO" id="GO:0016616">
    <property type="term" value="F:oxidoreductase activity, acting on the CH-OH group of donors, NAD or NADP as acceptor"/>
    <property type="evidence" value="ECO:0007669"/>
    <property type="project" value="TreeGrafter"/>
</dbReference>
<reference evidence="5 6" key="1">
    <citation type="submission" date="2016-05" db="EMBL/GenBank/DDBJ databases">
        <title>Genome sequencing reveals origins of a unique bacterial endosymbiosis in the earliest lineages of terrestrial Fungi.</title>
        <authorList>
            <consortium name="DOE Joint Genome Institute"/>
            <person name="Uehling J."/>
            <person name="Gryganskyi A."/>
            <person name="Hameed K."/>
            <person name="Tschaplinski T."/>
            <person name="Misztal P."/>
            <person name="Wu S."/>
            <person name="Desiro A."/>
            <person name="Vande Pol N."/>
            <person name="Du Z.-Y."/>
            <person name="Zienkiewicz A."/>
            <person name="Zienkiewicz K."/>
            <person name="Morin E."/>
            <person name="Tisserant E."/>
            <person name="Splivallo R."/>
            <person name="Hainaut M."/>
            <person name="Henrissat B."/>
            <person name="Ohm R."/>
            <person name="Kuo A."/>
            <person name="Yan J."/>
            <person name="Lipzen A."/>
            <person name="Nolan M."/>
            <person name="Labutti K."/>
            <person name="Barry K."/>
            <person name="Goldstein A."/>
            <person name="Labbe J."/>
            <person name="Schadt C."/>
            <person name="Tuskan G."/>
            <person name="Grigoriev I."/>
            <person name="Martin F."/>
            <person name="Vilgalys R."/>
            <person name="Bonito G."/>
        </authorList>
    </citation>
    <scope>NUCLEOTIDE SEQUENCE [LARGE SCALE GENOMIC DNA]</scope>
    <source>
        <strain evidence="5 6">AG-77</strain>
    </source>
</reference>
<dbReference type="InterPro" id="IPR057326">
    <property type="entry name" value="KR_dom"/>
</dbReference>
<dbReference type="PANTHER" id="PTHR42760:SF133">
    <property type="entry name" value="3-OXOACYL-[ACYL-CARRIER-PROTEIN] REDUCTASE"/>
    <property type="match status" value="1"/>
</dbReference>
<dbReference type="InterPro" id="IPR002347">
    <property type="entry name" value="SDR_fam"/>
</dbReference>
<evidence type="ECO:0000256" key="3">
    <source>
        <dbReference type="ARBA" id="ARBA00023002"/>
    </source>
</evidence>
<dbReference type="SMART" id="SM00822">
    <property type="entry name" value="PKS_KR"/>
    <property type="match status" value="1"/>
</dbReference>
<dbReference type="InterPro" id="IPR036291">
    <property type="entry name" value="NAD(P)-bd_dom_sf"/>
</dbReference>